<feature type="region of interest" description="Disordered" evidence="12">
    <location>
        <begin position="268"/>
        <end position="298"/>
    </location>
</feature>
<dbReference type="Pfam" id="PF03007">
    <property type="entry name" value="WS_DGAT_cat"/>
    <property type="match status" value="1"/>
</dbReference>
<gene>
    <name evidence="15" type="ORF">GCM10010324_58180</name>
</gene>
<feature type="domain" description="O-acyltransferase WSD1 C-terminal" evidence="14">
    <location>
        <begin position="296"/>
        <end position="441"/>
    </location>
</feature>
<proteinExistence type="inferred from homology"/>
<evidence type="ECO:0000313" key="16">
    <source>
        <dbReference type="Proteomes" id="UP000659223"/>
    </source>
</evidence>
<dbReference type="PANTHER" id="PTHR31650">
    <property type="entry name" value="O-ACYLTRANSFERASE (WSD1-LIKE) FAMILY PROTEIN"/>
    <property type="match status" value="1"/>
</dbReference>
<evidence type="ECO:0000313" key="15">
    <source>
        <dbReference type="EMBL" id="GGY03628.1"/>
    </source>
</evidence>
<reference evidence="16" key="1">
    <citation type="journal article" date="2019" name="Int. J. Syst. Evol. Microbiol.">
        <title>The Global Catalogue of Microorganisms (GCM) 10K type strain sequencing project: providing services to taxonomists for standard genome sequencing and annotation.</title>
        <authorList>
            <consortium name="The Broad Institute Genomics Platform"/>
            <consortium name="The Broad Institute Genome Sequencing Center for Infectious Disease"/>
            <person name="Wu L."/>
            <person name="Ma J."/>
        </authorList>
    </citation>
    <scope>NUCLEOTIDE SEQUENCE [LARGE SCALE GENOMIC DNA]</scope>
    <source>
        <strain evidence="16">JCM 4586</strain>
    </source>
</reference>
<dbReference type="NCBIfam" id="TIGR02946">
    <property type="entry name" value="acyl_WS_DGAT"/>
    <property type="match status" value="1"/>
</dbReference>
<dbReference type="InterPro" id="IPR004255">
    <property type="entry name" value="O-acyltransferase_WSD1_N"/>
</dbReference>
<evidence type="ECO:0000256" key="10">
    <source>
        <dbReference type="ARBA" id="ARBA00048109"/>
    </source>
</evidence>
<evidence type="ECO:0000256" key="5">
    <source>
        <dbReference type="ARBA" id="ARBA00022516"/>
    </source>
</evidence>
<evidence type="ECO:0000256" key="1">
    <source>
        <dbReference type="ARBA" id="ARBA00004771"/>
    </source>
</evidence>
<keyword evidence="6 11" id="KW-0808">Transferase</keyword>
<dbReference type="SUPFAM" id="SSF52777">
    <property type="entry name" value="CoA-dependent acyltransferases"/>
    <property type="match status" value="1"/>
</dbReference>
<comment type="caution">
    <text evidence="15">The sequence shown here is derived from an EMBL/GenBank/DDBJ whole genome shotgun (WGS) entry which is preliminary data.</text>
</comment>
<dbReference type="Pfam" id="PF06974">
    <property type="entry name" value="WS_DGAT_C"/>
    <property type="match status" value="1"/>
</dbReference>
<evidence type="ECO:0000259" key="14">
    <source>
        <dbReference type="Pfam" id="PF06974"/>
    </source>
</evidence>
<dbReference type="EC" id="2.3.1.20" evidence="4 11"/>
<feature type="region of interest" description="Disordered" evidence="12">
    <location>
        <begin position="159"/>
        <end position="185"/>
    </location>
</feature>
<accession>A0ABQ2Z6W5</accession>
<dbReference type="InterPro" id="IPR045034">
    <property type="entry name" value="O-acyltransferase_WSD1-like"/>
</dbReference>
<keyword evidence="9 11" id="KW-0012">Acyltransferase</keyword>
<evidence type="ECO:0000256" key="3">
    <source>
        <dbReference type="ARBA" id="ARBA00009587"/>
    </source>
</evidence>
<dbReference type="InterPro" id="IPR009721">
    <property type="entry name" value="O-acyltransferase_WSD1_C"/>
</dbReference>
<dbReference type="InterPro" id="IPR014292">
    <property type="entry name" value="Acyl_transf_WS/DGAT"/>
</dbReference>
<keyword evidence="5 11" id="KW-0444">Lipid biosynthesis</keyword>
<evidence type="ECO:0000256" key="4">
    <source>
        <dbReference type="ARBA" id="ARBA00013244"/>
    </source>
</evidence>
<protein>
    <recommendedName>
        <fullName evidence="4 11">Diacylglycerol O-acyltransferase</fullName>
        <ecNumber evidence="4 11">2.3.1.20</ecNumber>
    </recommendedName>
</protein>
<organism evidence="15 16">
    <name type="scientific">Streptomyces hiroshimensis</name>
    <dbReference type="NCBI Taxonomy" id="66424"/>
    <lineage>
        <taxon>Bacteria</taxon>
        <taxon>Bacillati</taxon>
        <taxon>Actinomycetota</taxon>
        <taxon>Actinomycetes</taxon>
        <taxon>Kitasatosporales</taxon>
        <taxon>Streptomycetaceae</taxon>
        <taxon>Streptomyces</taxon>
    </lineage>
</organism>
<comment type="pathway">
    <text evidence="2">Lipid metabolism.</text>
</comment>
<comment type="similarity">
    <text evidence="3 11">Belongs to the long-chain O-acyltransferase family.</text>
</comment>
<keyword evidence="8 11" id="KW-0443">Lipid metabolism</keyword>
<evidence type="ECO:0000256" key="9">
    <source>
        <dbReference type="ARBA" id="ARBA00023315"/>
    </source>
</evidence>
<evidence type="ECO:0000259" key="13">
    <source>
        <dbReference type="Pfam" id="PF03007"/>
    </source>
</evidence>
<dbReference type="RefSeq" id="WP_229899927.1">
    <property type="nucleotide sequence ID" value="NZ_BMUT01000015.1"/>
</dbReference>
<sequence length="448" mass="46738">MTSEATPELLSPLDLAFWNIESAGHPLHMGGLFIFDAGSPDAAQCAARLLAARAARIPGLNTRIRPVWLPVGAAARHVDPGYDPLDHVHLAAPVRDFYAAAGVLMQQPLERGRPPWAAHVLPGADGTSFAVLFTFHHAHADGMRAASYALSLLDPGAVDGTPAPADAPRPQKNDPGLRLPDPRKLPGLVRSAVTDAGRALSIGSAMARAAWGVRSSPALTSRATGARRADGAIVNLRDVNRVREATGGTVNDVLLAVVAGGLRHWLDKRGDGSDGVSPRALVPVSLRDPSDPSASGNRLSGYLARLPVDEAEPLARLRAVHEVMERNKEAGPADGPGAAALLADVIPPLGHRFGGGLIARSGRLFYDLLISSVPLRGIHGLTLADSPVREACPLAPLAPGQSLAVGITTYEDRVYYGLLADAVAVPDLDLLARSITEEAAELVAACGT</sequence>
<comment type="catalytic activity">
    <reaction evidence="10 11">
        <text>an acyl-CoA + a 1,2-diacyl-sn-glycerol = a triacyl-sn-glycerol + CoA</text>
        <dbReference type="Rhea" id="RHEA:10868"/>
        <dbReference type="ChEBI" id="CHEBI:17815"/>
        <dbReference type="ChEBI" id="CHEBI:57287"/>
        <dbReference type="ChEBI" id="CHEBI:58342"/>
        <dbReference type="ChEBI" id="CHEBI:64615"/>
        <dbReference type="EC" id="2.3.1.20"/>
    </reaction>
</comment>
<evidence type="ECO:0000256" key="6">
    <source>
        <dbReference type="ARBA" id="ARBA00022679"/>
    </source>
</evidence>
<evidence type="ECO:0000256" key="11">
    <source>
        <dbReference type="RuleBase" id="RU361241"/>
    </source>
</evidence>
<keyword evidence="16" id="KW-1185">Reference proteome</keyword>
<name>A0ABQ2Z6W5_9ACTN</name>
<dbReference type="EMBL" id="BMUT01000015">
    <property type="protein sequence ID" value="GGY03628.1"/>
    <property type="molecule type" value="Genomic_DNA"/>
</dbReference>
<evidence type="ECO:0000256" key="12">
    <source>
        <dbReference type="SAM" id="MobiDB-lite"/>
    </source>
</evidence>
<keyword evidence="7 11" id="KW-0319">Glycerol metabolism</keyword>
<evidence type="ECO:0000256" key="2">
    <source>
        <dbReference type="ARBA" id="ARBA00005189"/>
    </source>
</evidence>
<dbReference type="Proteomes" id="UP000659223">
    <property type="component" value="Unassembled WGS sequence"/>
</dbReference>
<comment type="pathway">
    <text evidence="1 11">Glycerolipid metabolism; triacylglycerol biosynthesis.</text>
</comment>
<feature type="domain" description="O-acyltransferase WSD1-like N-terminal" evidence="13">
    <location>
        <begin position="10"/>
        <end position="253"/>
    </location>
</feature>
<evidence type="ECO:0000256" key="7">
    <source>
        <dbReference type="ARBA" id="ARBA00022798"/>
    </source>
</evidence>
<dbReference type="PANTHER" id="PTHR31650:SF1">
    <property type="entry name" value="WAX ESTER SYNTHASE_DIACYLGLYCEROL ACYLTRANSFERASE 4-RELATED"/>
    <property type="match status" value="1"/>
</dbReference>
<evidence type="ECO:0000256" key="8">
    <source>
        <dbReference type="ARBA" id="ARBA00023098"/>
    </source>
</evidence>